<dbReference type="InterPro" id="IPR032466">
    <property type="entry name" value="Metal_Hydrolase"/>
</dbReference>
<dbReference type="Pfam" id="PF01979">
    <property type="entry name" value="Amidohydro_1"/>
    <property type="match status" value="1"/>
</dbReference>
<name>A0A9X1YBJ7_9PROT</name>
<dbReference type="RefSeq" id="WP_248668814.1">
    <property type="nucleotide sequence ID" value="NZ_JALPRX010000093.1"/>
</dbReference>
<dbReference type="PANTHER" id="PTHR43135">
    <property type="entry name" value="ALPHA-D-RIBOSE 1-METHYLPHOSPHONATE 5-TRIPHOSPHATE DIPHOSPHATASE"/>
    <property type="match status" value="1"/>
</dbReference>
<reference evidence="2" key="1">
    <citation type="submission" date="2022-04" db="EMBL/GenBank/DDBJ databases">
        <title>Roseomonas acroporae sp. nov., isolated from coral Acropora digitifera.</title>
        <authorList>
            <person name="Sun H."/>
        </authorList>
    </citation>
    <scope>NUCLEOTIDE SEQUENCE</scope>
    <source>
        <strain evidence="2">NAR14</strain>
    </source>
</reference>
<evidence type="ECO:0000313" key="2">
    <source>
        <dbReference type="EMBL" id="MCK8786700.1"/>
    </source>
</evidence>
<organism evidence="2 3">
    <name type="scientific">Roseomonas acroporae</name>
    <dbReference type="NCBI Taxonomy" id="2937791"/>
    <lineage>
        <taxon>Bacteria</taxon>
        <taxon>Pseudomonadati</taxon>
        <taxon>Pseudomonadota</taxon>
        <taxon>Alphaproteobacteria</taxon>
        <taxon>Acetobacterales</taxon>
        <taxon>Roseomonadaceae</taxon>
        <taxon>Roseomonas</taxon>
    </lineage>
</organism>
<dbReference type="PANTHER" id="PTHR43135:SF3">
    <property type="entry name" value="ALPHA-D-RIBOSE 1-METHYLPHOSPHONATE 5-TRIPHOSPHATE DIPHOSPHATASE"/>
    <property type="match status" value="1"/>
</dbReference>
<dbReference type="InterPro" id="IPR051781">
    <property type="entry name" value="Metallo-dep_Hydrolase"/>
</dbReference>
<dbReference type="AlphaFoldDB" id="A0A9X1YBJ7"/>
<dbReference type="SUPFAM" id="SSF51338">
    <property type="entry name" value="Composite domain of metallo-dependent hydrolases"/>
    <property type="match status" value="1"/>
</dbReference>
<evidence type="ECO:0000259" key="1">
    <source>
        <dbReference type="Pfam" id="PF01979"/>
    </source>
</evidence>
<accession>A0A9X1YBJ7</accession>
<evidence type="ECO:0000313" key="3">
    <source>
        <dbReference type="Proteomes" id="UP001139516"/>
    </source>
</evidence>
<comment type="caution">
    <text evidence="2">The sequence shown here is derived from an EMBL/GenBank/DDBJ whole genome shotgun (WGS) entry which is preliminary data.</text>
</comment>
<gene>
    <name evidence="2" type="ORF">M0638_20210</name>
</gene>
<proteinExistence type="predicted"/>
<feature type="domain" description="Amidohydrolase-related" evidence="1">
    <location>
        <begin position="57"/>
        <end position="411"/>
    </location>
</feature>
<dbReference type="Proteomes" id="UP001139516">
    <property type="component" value="Unassembled WGS sequence"/>
</dbReference>
<dbReference type="GO" id="GO:0016810">
    <property type="term" value="F:hydrolase activity, acting on carbon-nitrogen (but not peptide) bonds"/>
    <property type="evidence" value="ECO:0007669"/>
    <property type="project" value="InterPro"/>
</dbReference>
<dbReference type="EMBL" id="JALPRX010000093">
    <property type="protein sequence ID" value="MCK8786700.1"/>
    <property type="molecule type" value="Genomic_DNA"/>
</dbReference>
<dbReference type="InterPro" id="IPR011059">
    <property type="entry name" value="Metal-dep_hydrolase_composite"/>
</dbReference>
<sequence>MAKHVRCGSLFTGDADRAETGWTLSYDDAGTITHVGPTEAAPPVASTDTVLDYSGLFVMPGLQDVHTHLAYGNAKTEEDIDLYQPMEFRALRGMFFAQKVLAAGYTSICAPGDAGQISLAIRNAIDWGLFDGPRVTAAAQYITTRQGLTDWYPTWIGVPDTSIGRLVTSRDEAIEEIRVMVKNGVDCIKLAMDGTQTRPDGELIAAFNQEETHVMVEEAHRLGRKVVVHAVGREATLYAARAEVDLIFHAYHLDDECIEAMLKSGSAIGPTMTLQRNVIDFTQPHEPAAIKGRQSATERLYERACVNLRKAREAGVTMMTGTDSGFAVTPYGEWHALELEIFVRDLGFTPAEALRCATSVTSQFMAKGGKIGVLEPGRYADFIAVEGSPLENIAILQDKKRIRHVHIGGRRMQVDDRGYDPRQVTDRSWSNWTELYTQEHVRTVRARRLGLAAE</sequence>
<dbReference type="Gene3D" id="2.30.40.10">
    <property type="entry name" value="Urease, subunit C, domain 1"/>
    <property type="match status" value="1"/>
</dbReference>
<dbReference type="SUPFAM" id="SSF51556">
    <property type="entry name" value="Metallo-dependent hydrolases"/>
    <property type="match status" value="1"/>
</dbReference>
<protein>
    <submittedName>
        <fullName evidence="2">Amidohydrolase family protein</fullName>
    </submittedName>
</protein>
<dbReference type="Gene3D" id="3.20.20.140">
    <property type="entry name" value="Metal-dependent hydrolases"/>
    <property type="match status" value="1"/>
</dbReference>
<dbReference type="CDD" id="cd01299">
    <property type="entry name" value="Met_dep_hydrolase_A"/>
    <property type="match status" value="1"/>
</dbReference>
<keyword evidence="3" id="KW-1185">Reference proteome</keyword>
<dbReference type="InterPro" id="IPR057744">
    <property type="entry name" value="OTAase-like"/>
</dbReference>
<dbReference type="InterPro" id="IPR006680">
    <property type="entry name" value="Amidohydro-rel"/>
</dbReference>